<evidence type="ECO:0000256" key="3">
    <source>
        <dbReference type="ARBA" id="ARBA00022837"/>
    </source>
</evidence>
<evidence type="ECO:0000313" key="10">
    <source>
        <dbReference type="Proteomes" id="UP000050792"/>
    </source>
</evidence>
<dbReference type="SMART" id="SM00239">
    <property type="entry name" value="C2"/>
    <property type="match status" value="2"/>
</dbReference>
<dbReference type="Gene3D" id="3.30.40.10">
    <property type="entry name" value="Zinc/RING finger domain, C3HC4 (zinc finger)"/>
    <property type="match status" value="1"/>
</dbReference>
<dbReference type="InterPro" id="IPR001565">
    <property type="entry name" value="Synaptotagmin"/>
</dbReference>
<evidence type="ECO:0000313" key="11">
    <source>
        <dbReference type="WBParaSite" id="SRDH1_73190.1"/>
    </source>
</evidence>
<dbReference type="GO" id="GO:0031267">
    <property type="term" value="F:small GTPase binding"/>
    <property type="evidence" value="ECO:0007669"/>
    <property type="project" value="InterPro"/>
</dbReference>
<dbReference type="CDD" id="cd04035">
    <property type="entry name" value="C2A_Rabphilin_Doc2"/>
    <property type="match status" value="1"/>
</dbReference>
<dbReference type="PANTHER" id="PTHR45729">
    <property type="entry name" value="RABPHILIN, ISOFORM A"/>
    <property type="match status" value="1"/>
</dbReference>
<evidence type="ECO:0000259" key="8">
    <source>
        <dbReference type="PROSITE" id="PS50004"/>
    </source>
</evidence>
<accession>A0AA85G0W1</accession>
<sequence>METFICPNDRQLALRARLGTGWSSRAQSAQRRRAQPLTTDEEEQILRVLRRNELLAENEKARVEAMLQKLDRLKQTADSRKNEECALCHKEFGHLSNLPIICVECGRYVCTTCCVELIIPPLHRQPITKRNSLLNFQWMSNTYGSGNSLNTSKHQTYFTMDQTRQNQNQTLTNSNNLKTVTSNTNKSRFLNRRSSLMGTLNSAALHSQQLFEKVKVKANSRQGDNHSFVCKICYEAREIWKRSGAWFYKSLPRSNRMTSCPSSPSSTPAKTGCQIFNDITDLVKPIHMNANYESHIEHTDNDSEQWIQLKPNRRPSKPEGSEADSSPVPSTSKDTLQNEATSSTKTRGISKGFSKSPEHSSYVPKDQSTVDVPKTNSPTYINVPVTANSQDIIHISPASCLSPDSLNTSSLWRPQSPVSAQTFHPSFVPNKTVNHSTASALASSFNNINSTQKVVSLTGEKEPSNLLSSSSSPTSVERRPTVSSSEEAPFGVLYFTLYHDTLNKQLHVAIHKAKNLIAMDANGLSDPYVVCQLLPTSHNSTTPRTSTRPQCLNPVWNEALTFEPFDGKNIQLKTLRLAVLDEDLYGSDWLGEYRLQLSQLIPNRLTDFTVPLGPHKPIQRGEFDLACPTRGKIQLGLGYLEDRKQLYVEVIRCANLAPMDLNGFSDPFVKLYLRPDKTKKTKQKTQVKKATLFPEFHETFFYDLNASEAGSRTLEITVWDFDRGPSNDFIGGLTLGAGAKAERRELWLAVFRPPYRRIEAWFQLSNRTENGIQFTTPGVCD</sequence>
<keyword evidence="1" id="KW-0479">Metal-binding</keyword>
<evidence type="ECO:0000256" key="2">
    <source>
        <dbReference type="ARBA" id="ARBA00022737"/>
    </source>
</evidence>
<dbReference type="PROSITE" id="PS50004">
    <property type="entry name" value="C2"/>
    <property type="match status" value="2"/>
</dbReference>
<dbReference type="PROSITE" id="PS50916">
    <property type="entry name" value="RABBD"/>
    <property type="match status" value="1"/>
</dbReference>
<dbReference type="WBParaSite" id="SRDH1_73190.2">
    <property type="protein sequence ID" value="SRDH1_73190.2"/>
    <property type="gene ID" value="SRDH1_73190"/>
</dbReference>
<dbReference type="GO" id="GO:0046872">
    <property type="term" value="F:metal ion binding"/>
    <property type="evidence" value="ECO:0007669"/>
    <property type="project" value="UniProtKB-KW"/>
</dbReference>
<name>A0AA85G0W1_9TREM</name>
<dbReference type="Pfam" id="PF02318">
    <property type="entry name" value="FYVE_2"/>
    <property type="match status" value="2"/>
</dbReference>
<feature type="compositionally biased region" description="Polar residues" evidence="7">
    <location>
        <begin position="323"/>
        <end position="347"/>
    </location>
</feature>
<dbReference type="InterPro" id="IPR047022">
    <property type="entry name" value="Rabphilin_Doc2_C2A"/>
</dbReference>
<evidence type="ECO:0008006" key="13">
    <source>
        <dbReference type="Google" id="ProtNLM"/>
    </source>
</evidence>
<protein>
    <recommendedName>
        <fullName evidence="13">Rabphilin-3A</fullName>
    </recommendedName>
</protein>
<dbReference type="CDD" id="cd08384">
    <property type="entry name" value="C2B_Rabphilin_Doc2"/>
    <property type="match status" value="1"/>
</dbReference>
<dbReference type="GO" id="GO:0017158">
    <property type="term" value="P:regulation of calcium ion-dependent exocytosis"/>
    <property type="evidence" value="ECO:0007669"/>
    <property type="project" value="TreeGrafter"/>
</dbReference>
<keyword evidence="2" id="KW-0677">Repeat</keyword>
<feature type="domain" description="RabBD" evidence="9">
    <location>
        <begin position="31"/>
        <end position="250"/>
    </location>
</feature>
<feature type="coiled-coil region" evidence="6">
    <location>
        <begin position="56"/>
        <end position="83"/>
    </location>
</feature>
<dbReference type="SUPFAM" id="SSF49562">
    <property type="entry name" value="C2 domain (Calcium/lipid-binding domain, CaLB)"/>
    <property type="match status" value="2"/>
</dbReference>
<dbReference type="InterPro" id="IPR010911">
    <property type="entry name" value="Rab_BD"/>
</dbReference>
<dbReference type="InterPro" id="IPR000008">
    <property type="entry name" value="C2_dom"/>
</dbReference>
<dbReference type="InterPro" id="IPR035892">
    <property type="entry name" value="C2_domain_sf"/>
</dbReference>
<keyword evidence="4" id="KW-0770">Synapse</keyword>
<dbReference type="AlphaFoldDB" id="A0AA85G0W1"/>
<dbReference type="PRINTS" id="PR00360">
    <property type="entry name" value="C2DOMAIN"/>
</dbReference>
<dbReference type="SUPFAM" id="SSF57903">
    <property type="entry name" value="FYVE/PHD zinc finger"/>
    <property type="match status" value="1"/>
</dbReference>
<dbReference type="GO" id="GO:0006886">
    <property type="term" value="P:intracellular protein transport"/>
    <property type="evidence" value="ECO:0007669"/>
    <property type="project" value="InterPro"/>
</dbReference>
<reference evidence="11 12" key="2">
    <citation type="submission" date="2023-11" db="UniProtKB">
        <authorList>
            <consortium name="WormBaseParasite"/>
        </authorList>
    </citation>
    <scope>IDENTIFICATION</scope>
</reference>
<evidence type="ECO:0000256" key="1">
    <source>
        <dbReference type="ARBA" id="ARBA00022723"/>
    </source>
</evidence>
<organism evidence="10 12">
    <name type="scientific">Schistosoma rodhaini</name>
    <dbReference type="NCBI Taxonomy" id="6188"/>
    <lineage>
        <taxon>Eukaryota</taxon>
        <taxon>Metazoa</taxon>
        <taxon>Spiralia</taxon>
        <taxon>Lophotrochozoa</taxon>
        <taxon>Platyhelminthes</taxon>
        <taxon>Trematoda</taxon>
        <taxon>Digenea</taxon>
        <taxon>Strigeidida</taxon>
        <taxon>Schistosomatoidea</taxon>
        <taxon>Schistosomatidae</taxon>
        <taxon>Schistosoma</taxon>
    </lineage>
</organism>
<dbReference type="GO" id="GO:0098850">
    <property type="term" value="C:extrinsic component of synaptic vesicle membrane"/>
    <property type="evidence" value="ECO:0007669"/>
    <property type="project" value="TreeGrafter"/>
</dbReference>
<dbReference type="GO" id="GO:0061669">
    <property type="term" value="P:spontaneous neurotransmitter secretion"/>
    <property type="evidence" value="ECO:0007669"/>
    <property type="project" value="TreeGrafter"/>
</dbReference>
<dbReference type="PANTHER" id="PTHR45729:SF6">
    <property type="entry name" value="RABPHILIN, ISOFORM A"/>
    <property type="match status" value="1"/>
</dbReference>
<dbReference type="InterPro" id="IPR041282">
    <property type="entry name" value="FYVE_2"/>
</dbReference>
<feature type="domain" description="C2" evidence="8">
    <location>
        <begin position="484"/>
        <end position="610"/>
    </location>
</feature>
<evidence type="ECO:0000256" key="5">
    <source>
        <dbReference type="ARBA" id="ARBA00034103"/>
    </source>
</evidence>
<keyword evidence="3" id="KW-0106">Calcium</keyword>
<dbReference type="Pfam" id="PF00168">
    <property type="entry name" value="C2"/>
    <property type="match status" value="2"/>
</dbReference>
<dbReference type="PRINTS" id="PR00399">
    <property type="entry name" value="SYNAPTOTAGMN"/>
</dbReference>
<evidence type="ECO:0000259" key="9">
    <source>
        <dbReference type="PROSITE" id="PS50916"/>
    </source>
</evidence>
<dbReference type="WBParaSite" id="SRDH1_73190.1">
    <property type="protein sequence ID" value="SRDH1_73190.1"/>
    <property type="gene ID" value="SRDH1_73190"/>
</dbReference>
<evidence type="ECO:0000256" key="4">
    <source>
        <dbReference type="ARBA" id="ARBA00023018"/>
    </source>
</evidence>
<dbReference type="Proteomes" id="UP000050792">
    <property type="component" value="Unassembled WGS sequence"/>
</dbReference>
<feature type="region of interest" description="Disordered" evidence="7">
    <location>
        <begin position="311"/>
        <end position="377"/>
    </location>
</feature>
<feature type="region of interest" description="Disordered" evidence="7">
    <location>
        <begin position="456"/>
        <end position="483"/>
    </location>
</feature>
<evidence type="ECO:0000256" key="6">
    <source>
        <dbReference type="SAM" id="Coils"/>
    </source>
</evidence>
<dbReference type="Gene3D" id="2.60.40.150">
    <property type="entry name" value="C2 domain"/>
    <property type="match status" value="2"/>
</dbReference>
<dbReference type="InterPro" id="IPR013083">
    <property type="entry name" value="Znf_RING/FYVE/PHD"/>
</dbReference>
<dbReference type="InterPro" id="IPR043566">
    <property type="entry name" value="Rabphilin/DOC2/Noc2"/>
</dbReference>
<proteinExistence type="predicted"/>
<keyword evidence="10" id="KW-1185">Reference proteome</keyword>
<dbReference type="InterPro" id="IPR011011">
    <property type="entry name" value="Znf_FYVE_PHD"/>
</dbReference>
<feature type="compositionally biased region" description="Polar residues" evidence="7">
    <location>
        <begin position="366"/>
        <end position="377"/>
    </location>
</feature>
<comment type="subcellular location">
    <subcellularLocation>
        <location evidence="5">Synapse</location>
    </subcellularLocation>
</comment>
<dbReference type="GO" id="GO:0006887">
    <property type="term" value="P:exocytosis"/>
    <property type="evidence" value="ECO:0007669"/>
    <property type="project" value="TreeGrafter"/>
</dbReference>
<keyword evidence="6" id="KW-0175">Coiled coil</keyword>
<feature type="domain" description="C2" evidence="8">
    <location>
        <begin position="629"/>
        <end position="748"/>
    </location>
</feature>
<feature type="compositionally biased region" description="Low complexity" evidence="7">
    <location>
        <begin position="464"/>
        <end position="475"/>
    </location>
</feature>
<evidence type="ECO:0000256" key="7">
    <source>
        <dbReference type="SAM" id="MobiDB-lite"/>
    </source>
</evidence>
<reference evidence="10" key="1">
    <citation type="submission" date="2022-06" db="EMBL/GenBank/DDBJ databases">
        <authorList>
            <person name="Berger JAMES D."/>
            <person name="Berger JAMES D."/>
        </authorList>
    </citation>
    <scope>NUCLEOTIDE SEQUENCE [LARGE SCALE GENOMIC DNA]</scope>
</reference>
<evidence type="ECO:0000313" key="12">
    <source>
        <dbReference type="WBParaSite" id="SRDH1_73190.2"/>
    </source>
</evidence>